<reference evidence="1" key="1">
    <citation type="submission" date="2014-09" db="EMBL/GenBank/DDBJ databases">
        <authorList>
            <person name="Magalhaes I.L.F."/>
            <person name="Oliveira U."/>
            <person name="Santos F.R."/>
            <person name="Vidigal T.H.D.A."/>
            <person name="Brescovit A.D."/>
            <person name="Santos A.J."/>
        </authorList>
    </citation>
    <scope>NUCLEOTIDE SEQUENCE</scope>
    <source>
        <tissue evidence="1">Shoot tissue taken approximately 20 cm above the soil surface</tissue>
    </source>
</reference>
<protein>
    <submittedName>
        <fullName evidence="1">Uncharacterized protein</fullName>
    </submittedName>
</protein>
<dbReference type="EMBL" id="GBRH01191166">
    <property type="protein sequence ID" value="JAE06730.1"/>
    <property type="molecule type" value="Transcribed_RNA"/>
</dbReference>
<reference evidence="1" key="2">
    <citation type="journal article" date="2015" name="Data Brief">
        <title>Shoot transcriptome of the giant reed, Arundo donax.</title>
        <authorList>
            <person name="Barrero R.A."/>
            <person name="Guerrero F.D."/>
            <person name="Moolhuijzen P."/>
            <person name="Goolsby J.A."/>
            <person name="Tidwell J."/>
            <person name="Bellgard S.E."/>
            <person name="Bellgard M.I."/>
        </authorList>
    </citation>
    <scope>NUCLEOTIDE SEQUENCE</scope>
    <source>
        <tissue evidence="1">Shoot tissue taken approximately 20 cm above the soil surface</tissue>
    </source>
</reference>
<evidence type="ECO:0000313" key="1">
    <source>
        <dbReference type="EMBL" id="JAE06730.1"/>
    </source>
</evidence>
<proteinExistence type="predicted"/>
<dbReference type="AlphaFoldDB" id="A0A0A9F139"/>
<organism evidence="1">
    <name type="scientific">Arundo donax</name>
    <name type="common">Giant reed</name>
    <name type="synonym">Donax arundinaceus</name>
    <dbReference type="NCBI Taxonomy" id="35708"/>
    <lineage>
        <taxon>Eukaryota</taxon>
        <taxon>Viridiplantae</taxon>
        <taxon>Streptophyta</taxon>
        <taxon>Embryophyta</taxon>
        <taxon>Tracheophyta</taxon>
        <taxon>Spermatophyta</taxon>
        <taxon>Magnoliopsida</taxon>
        <taxon>Liliopsida</taxon>
        <taxon>Poales</taxon>
        <taxon>Poaceae</taxon>
        <taxon>PACMAD clade</taxon>
        <taxon>Arundinoideae</taxon>
        <taxon>Arundineae</taxon>
        <taxon>Arundo</taxon>
    </lineage>
</organism>
<accession>A0A0A9F139</accession>
<name>A0A0A9F139_ARUDO</name>
<sequence>MNFDCMNISFWINPTSQMIEEFVFLMHQCI</sequence>